<organism evidence="2 3">
    <name type="scientific">Paenibacillus oceani</name>
    <dbReference type="NCBI Taxonomy" id="2772510"/>
    <lineage>
        <taxon>Bacteria</taxon>
        <taxon>Bacillati</taxon>
        <taxon>Bacillota</taxon>
        <taxon>Bacilli</taxon>
        <taxon>Bacillales</taxon>
        <taxon>Paenibacillaceae</taxon>
        <taxon>Paenibacillus</taxon>
    </lineage>
</organism>
<evidence type="ECO:0000256" key="1">
    <source>
        <dbReference type="SAM" id="MobiDB-lite"/>
    </source>
</evidence>
<dbReference type="EMBL" id="JACXJA010000036">
    <property type="protein sequence ID" value="MBD2864985.1"/>
    <property type="molecule type" value="Genomic_DNA"/>
</dbReference>
<dbReference type="AlphaFoldDB" id="A0A927CFT5"/>
<feature type="region of interest" description="Disordered" evidence="1">
    <location>
        <begin position="41"/>
        <end position="63"/>
    </location>
</feature>
<dbReference type="Proteomes" id="UP000639396">
    <property type="component" value="Unassembled WGS sequence"/>
</dbReference>
<proteinExistence type="predicted"/>
<name>A0A927CFT5_9BACL</name>
<sequence>MKQLIGSMFLPADFYEGTLTVESIEGDSIYVEQILQELSNAPESYESTDTPKSEVNLPVNGSD</sequence>
<gene>
    <name evidence="2" type="ORF">IDH45_23685</name>
</gene>
<comment type="caution">
    <text evidence="2">The sequence shown here is derived from an EMBL/GenBank/DDBJ whole genome shotgun (WGS) entry which is preliminary data.</text>
</comment>
<evidence type="ECO:0000313" key="2">
    <source>
        <dbReference type="EMBL" id="MBD2864985.1"/>
    </source>
</evidence>
<dbReference type="RefSeq" id="WP_190930610.1">
    <property type="nucleotide sequence ID" value="NZ_JACXJA010000036.1"/>
</dbReference>
<evidence type="ECO:0000313" key="3">
    <source>
        <dbReference type="Proteomes" id="UP000639396"/>
    </source>
</evidence>
<reference evidence="2" key="1">
    <citation type="submission" date="2020-09" db="EMBL/GenBank/DDBJ databases">
        <title>A novel bacterium of genus Paenibacillus, isolated from South China Sea.</title>
        <authorList>
            <person name="Huang H."/>
            <person name="Mo K."/>
            <person name="Hu Y."/>
        </authorList>
    </citation>
    <scope>NUCLEOTIDE SEQUENCE</scope>
    <source>
        <strain evidence="2">IB182363</strain>
    </source>
</reference>
<feature type="compositionally biased region" description="Polar residues" evidence="1">
    <location>
        <begin position="41"/>
        <end position="50"/>
    </location>
</feature>
<protein>
    <submittedName>
        <fullName evidence="2">Uncharacterized protein</fullName>
    </submittedName>
</protein>
<accession>A0A927CFT5</accession>
<keyword evidence="3" id="KW-1185">Reference proteome</keyword>